<keyword evidence="2" id="KW-0540">Nuclease</keyword>
<dbReference type="GO" id="GO:0004521">
    <property type="term" value="F:RNA endonuclease activity"/>
    <property type="evidence" value="ECO:0007669"/>
    <property type="project" value="InterPro"/>
</dbReference>
<comment type="similarity">
    <text evidence="5">Belongs to the YicC/YloC family.</text>
</comment>
<dbReference type="EMBL" id="CZQC01000006">
    <property type="protein sequence ID" value="CUS40291.1"/>
    <property type="molecule type" value="Genomic_DNA"/>
</dbReference>
<dbReference type="Pfam" id="PF03755">
    <property type="entry name" value="YicC-like_N"/>
    <property type="match status" value="1"/>
</dbReference>
<feature type="domain" description="Endoribonuclease YicC-like C-terminal" evidence="7">
    <location>
        <begin position="181"/>
        <end position="297"/>
    </location>
</feature>
<feature type="domain" description="Endoribonuclease YicC-like N-terminal" evidence="6">
    <location>
        <begin position="2"/>
        <end position="163"/>
    </location>
</feature>
<protein>
    <submittedName>
        <fullName evidence="8">Protein YicC</fullName>
    </submittedName>
</protein>
<dbReference type="InterPro" id="IPR013551">
    <property type="entry name" value="YicC-like_C"/>
</dbReference>
<evidence type="ECO:0000256" key="2">
    <source>
        <dbReference type="ARBA" id="ARBA00022722"/>
    </source>
</evidence>
<keyword evidence="4" id="KW-0378">Hydrolase</keyword>
<dbReference type="InterPro" id="IPR013527">
    <property type="entry name" value="YicC-like_N"/>
</dbReference>
<evidence type="ECO:0000256" key="3">
    <source>
        <dbReference type="ARBA" id="ARBA00022759"/>
    </source>
</evidence>
<accession>A0A160T9J1</accession>
<evidence type="ECO:0000259" key="7">
    <source>
        <dbReference type="Pfam" id="PF08340"/>
    </source>
</evidence>
<dbReference type="PANTHER" id="PTHR30636:SF3">
    <property type="entry name" value="UPF0701 PROTEIN YICC"/>
    <property type="match status" value="1"/>
</dbReference>
<evidence type="ECO:0000256" key="5">
    <source>
        <dbReference type="ARBA" id="ARBA00035648"/>
    </source>
</evidence>
<evidence type="ECO:0000313" key="8">
    <source>
        <dbReference type="EMBL" id="CUS40291.1"/>
    </source>
</evidence>
<dbReference type="InterPro" id="IPR005229">
    <property type="entry name" value="YicC/YloC-like"/>
</dbReference>
<keyword evidence="3" id="KW-0255">Endonuclease</keyword>
<dbReference type="AlphaFoldDB" id="A0A160T9J1"/>
<name>A0A160T9J1_9ZZZZ</name>
<evidence type="ECO:0000256" key="1">
    <source>
        <dbReference type="ARBA" id="ARBA00001968"/>
    </source>
</evidence>
<reference evidence="8" key="1">
    <citation type="submission" date="2015-10" db="EMBL/GenBank/DDBJ databases">
        <authorList>
            <person name="Gilbert D.G."/>
        </authorList>
    </citation>
    <scope>NUCLEOTIDE SEQUENCE</scope>
</reference>
<dbReference type="PANTHER" id="PTHR30636">
    <property type="entry name" value="UPF0701 PROTEIN YICC"/>
    <property type="match status" value="1"/>
</dbReference>
<sequence>MVYSMTAFARHSGEHIQADTQIATGRFIWEVRSVNSRYLELHFRLPDAFRDLEPLLREQLKQRFQRGKIEVFLKYQAQEQQSQLRVNEALVRDLNNAADQIAAIIGPGNTLDVLRLMQWPGVLDGHDDNEVNSKALEQTALSSFSECLTALSTARQREGQALAELIRQRLDQIDTHVAAVDKHMPEALAAQRQQLHDKLSELKDTLDPQRIEQEMILAAQKADIAEETDRLRTHTHEVRDILNRDEPIGRRLDFMMQELNREANTLSSKSIRSDITRIAVDLKVLIEQMREQVQNIE</sequence>
<dbReference type="GO" id="GO:0016787">
    <property type="term" value="F:hydrolase activity"/>
    <property type="evidence" value="ECO:0007669"/>
    <property type="project" value="UniProtKB-KW"/>
</dbReference>
<evidence type="ECO:0000256" key="4">
    <source>
        <dbReference type="ARBA" id="ARBA00022801"/>
    </source>
</evidence>
<evidence type="ECO:0000259" key="6">
    <source>
        <dbReference type="Pfam" id="PF03755"/>
    </source>
</evidence>
<gene>
    <name evidence="8" type="ORF">MGWOODY_Tha982</name>
</gene>
<dbReference type="NCBIfam" id="TIGR00255">
    <property type="entry name" value="YicC/YloC family endoribonuclease"/>
    <property type="match status" value="1"/>
</dbReference>
<organism evidence="8">
    <name type="scientific">hydrothermal vent metagenome</name>
    <dbReference type="NCBI Taxonomy" id="652676"/>
    <lineage>
        <taxon>unclassified sequences</taxon>
        <taxon>metagenomes</taxon>
        <taxon>ecological metagenomes</taxon>
    </lineage>
</organism>
<comment type="cofactor">
    <cofactor evidence="1">
        <name>a divalent metal cation</name>
        <dbReference type="ChEBI" id="CHEBI:60240"/>
    </cofactor>
</comment>
<proteinExistence type="inferred from homology"/>
<dbReference type="Pfam" id="PF08340">
    <property type="entry name" value="YicC-like_C"/>
    <property type="match status" value="1"/>
</dbReference>